<dbReference type="InterPro" id="IPR003953">
    <property type="entry name" value="FAD-dep_OxRdtase_2_FAD-bd"/>
</dbReference>
<evidence type="ECO:0000259" key="4">
    <source>
        <dbReference type="Pfam" id="PF00890"/>
    </source>
</evidence>
<dbReference type="AlphaFoldDB" id="A0ABD6W702"/>
<keyword evidence="3" id="KW-0560">Oxidoreductase</keyword>
<evidence type="ECO:0000256" key="2">
    <source>
        <dbReference type="ARBA" id="ARBA00022630"/>
    </source>
</evidence>
<dbReference type="PANTHER" id="PTHR43563">
    <property type="entry name" value="AMINE OXIDASE"/>
    <property type="match status" value="1"/>
</dbReference>
<dbReference type="GO" id="GO:0016491">
    <property type="term" value="F:oxidoreductase activity"/>
    <property type="evidence" value="ECO:0007669"/>
    <property type="project" value="UniProtKB-KW"/>
</dbReference>
<evidence type="ECO:0000313" key="6">
    <source>
        <dbReference type="EMBL" id="PPF12010.1"/>
    </source>
</evidence>
<dbReference type="InterPro" id="IPR002937">
    <property type="entry name" value="Amino_oxidase"/>
</dbReference>
<feature type="domain" description="Amine oxidase" evidence="5">
    <location>
        <begin position="91"/>
        <end position="242"/>
    </location>
</feature>
<evidence type="ECO:0000313" key="7">
    <source>
        <dbReference type="Proteomes" id="UP000237881"/>
    </source>
</evidence>
<dbReference type="SUPFAM" id="SSF54373">
    <property type="entry name" value="FAD-linked reductases, C-terminal domain"/>
    <property type="match status" value="1"/>
</dbReference>
<name>A0ABD6W702_RATRA</name>
<evidence type="ECO:0000259" key="5">
    <source>
        <dbReference type="Pfam" id="PF01593"/>
    </source>
</evidence>
<feature type="non-terminal residue" evidence="6">
    <location>
        <position position="1"/>
    </location>
</feature>
<dbReference type="SUPFAM" id="SSF51905">
    <property type="entry name" value="FAD/NAD(P)-binding domain"/>
    <property type="match status" value="1"/>
</dbReference>
<dbReference type="PANTHER" id="PTHR43563:SF1">
    <property type="entry name" value="AMINE OXIDASE [FLAVIN-CONTAINING] B"/>
    <property type="match status" value="1"/>
</dbReference>
<reference evidence="6 7" key="1">
    <citation type="submission" date="2018-02" db="EMBL/GenBank/DDBJ databases">
        <title>Bacteriophage NCPPB3778 and a type I-E CRISPR drive the evolution of the US Biological Select Agent, Rathayibacter toxicus.</title>
        <authorList>
            <person name="Davis E.W.II."/>
            <person name="Tabima J.F."/>
            <person name="Weisberg A.J."/>
            <person name="Lopes L.D."/>
            <person name="Wiseman M.S."/>
            <person name="Wiseman M.S."/>
            <person name="Pupko T."/>
            <person name="Belcher M.S."/>
            <person name="Sechler A.J."/>
            <person name="Tancos M.A."/>
            <person name="Schroeder B.K."/>
            <person name="Murray T.D."/>
            <person name="Luster D.G."/>
            <person name="Schneider W.L."/>
            <person name="Rogers E."/>
            <person name="Andreote F.D."/>
            <person name="Grunwald N.J."/>
            <person name="Putnam M.L."/>
            <person name="Chang J.H."/>
        </authorList>
    </citation>
    <scope>NUCLEOTIDE SEQUENCE [LARGE SCALE GENOMIC DNA]</scope>
    <source>
        <strain evidence="6 7">AY1I9</strain>
    </source>
</reference>
<protein>
    <recommendedName>
        <fullName evidence="8">Amine oxidase domain-containing protein</fullName>
    </recommendedName>
</protein>
<comment type="caution">
    <text evidence="6">The sequence shown here is derived from an EMBL/GenBank/DDBJ whole genome shotgun (WGS) entry which is preliminary data.</text>
</comment>
<evidence type="ECO:0008006" key="8">
    <source>
        <dbReference type="Google" id="ProtNLM"/>
    </source>
</evidence>
<comment type="similarity">
    <text evidence="1">Belongs to the flavin monoamine oxidase family.</text>
</comment>
<sequence>GSRGGAFLGEERSRGQRNNIACLCSARALPFSSAPVSELFAIARSLPRSPTEREVMSSSEHDIVVIGAGATGLTAALRLHEQGYDEGGVEVPATYAAPFWRADGLSGTAFSPYSLVHEVYDNSTHGEQRGTLVGFVSDEKADRVLALDEGERKAAILDSLAAYFGPAALDPLVYYESDWASEEWTQGAYAASFDLGGLTRYGALQLEPVGPLRLGTSDIAAEGYQHVDGAIRVGRRLAQEIIDEDAATARASHREGAQHA</sequence>
<accession>A0ABD6W702</accession>
<proteinExistence type="inferred from homology"/>
<keyword evidence="2" id="KW-0285">Flavoprotein</keyword>
<dbReference type="Pfam" id="PF01593">
    <property type="entry name" value="Amino_oxidase"/>
    <property type="match status" value="1"/>
</dbReference>
<dbReference type="Proteomes" id="UP000237881">
    <property type="component" value="Unassembled WGS sequence"/>
</dbReference>
<dbReference type="EMBL" id="PSUL01000028">
    <property type="protein sequence ID" value="PPF12010.1"/>
    <property type="molecule type" value="Genomic_DNA"/>
</dbReference>
<organism evidence="6 7">
    <name type="scientific">Rathayibacter rathayi</name>
    <name type="common">Corynebacterium rathayi</name>
    <dbReference type="NCBI Taxonomy" id="33887"/>
    <lineage>
        <taxon>Bacteria</taxon>
        <taxon>Bacillati</taxon>
        <taxon>Actinomycetota</taxon>
        <taxon>Actinomycetes</taxon>
        <taxon>Micrococcales</taxon>
        <taxon>Microbacteriaceae</taxon>
        <taxon>Rathayibacter</taxon>
    </lineage>
</organism>
<dbReference type="InterPro" id="IPR036188">
    <property type="entry name" value="FAD/NAD-bd_sf"/>
</dbReference>
<feature type="domain" description="FAD-dependent oxidoreductase 2 FAD-binding" evidence="4">
    <location>
        <begin position="62"/>
        <end position="84"/>
    </location>
</feature>
<dbReference type="Gene3D" id="3.50.50.60">
    <property type="entry name" value="FAD/NAD(P)-binding domain"/>
    <property type="match status" value="2"/>
</dbReference>
<evidence type="ECO:0000256" key="3">
    <source>
        <dbReference type="ARBA" id="ARBA00023002"/>
    </source>
</evidence>
<dbReference type="InterPro" id="IPR050703">
    <property type="entry name" value="Flavin_MAO"/>
</dbReference>
<evidence type="ECO:0000256" key="1">
    <source>
        <dbReference type="ARBA" id="ARBA00005995"/>
    </source>
</evidence>
<gene>
    <name evidence="6" type="ORF">C5C04_11160</name>
</gene>
<dbReference type="Pfam" id="PF00890">
    <property type="entry name" value="FAD_binding_2"/>
    <property type="match status" value="1"/>
</dbReference>